<keyword evidence="6" id="KW-1185">Reference proteome</keyword>
<keyword evidence="2" id="KW-0040">ANK repeat</keyword>
<dbReference type="Pfam" id="PF12796">
    <property type="entry name" value="Ank_2"/>
    <property type="match status" value="1"/>
</dbReference>
<sequence length="394" mass="44528">HDGILQLLLNHGASVNAVNEEGYTPLHGAASRGHDGILQLLLNHGASVNAVNEEGYTPLHDAASRGHDGHDGHDDGGTIAANSNGLLPQICELVSHLGVVEKWCKHQRVGRIRNCRVFKKCRGGSTSGSATLLSQHYHYLATDYRSTRSSQLINRDHSQLRVENLIYMFSNLGIIAIFSITIIVSKKMLCLRCVPTAFVPVETQSVPLRVCPHDLFNAFFLYRKKLYIRMRNCTYGCQLQNKDEKHNRVLFNTSITHYSSESIPSPHVLVNYTCHHIAKNRFSKELKMRANDMTVDTKVKRQVQDTYPTSCKMVKESGLSNGDARVDTNYALNNRLPNGEYHSKHAKTAYDKIHRRNIHRTRLACTNHECGSKEMVSSLWWLLWRLDSTTSKIQ</sequence>
<evidence type="ECO:0000256" key="4">
    <source>
        <dbReference type="SAM" id="Phobius"/>
    </source>
</evidence>
<feature type="region of interest" description="Disordered" evidence="3">
    <location>
        <begin position="58"/>
        <end position="78"/>
    </location>
</feature>
<dbReference type="InterPro" id="IPR002110">
    <property type="entry name" value="Ankyrin_rpt"/>
</dbReference>
<gene>
    <name evidence="5" type="ORF">PACLA_8A060474</name>
</gene>
<dbReference type="OrthoDB" id="19174at2759"/>
<proteinExistence type="predicted"/>
<dbReference type="PANTHER" id="PTHR24171">
    <property type="entry name" value="ANKYRIN REPEAT DOMAIN-CONTAINING PROTEIN 39-RELATED"/>
    <property type="match status" value="1"/>
</dbReference>
<comment type="caution">
    <text evidence="5">The sequence shown here is derived from an EMBL/GenBank/DDBJ whole genome shotgun (WGS) entry which is preliminary data.</text>
</comment>
<reference evidence="5" key="1">
    <citation type="submission" date="2020-04" db="EMBL/GenBank/DDBJ databases">
        <authorList>
            <person name="Alioto T."/>
            <person name="Alioto T."/>
            <person name="Gomez Garrido J."/>
        </authorList>
    </citation>
    <scope>NUCLEOTIDE SEQUENCE</scope>
    <source>
        <strain evidence="5">A484AB</strain>
    </source>
</reference>
<dbReference type="EMBL" id="CACRXK020016269">
    <property type="protein sequence ID" value="CAB4029582.1"/>
    <property type="molecule type" value="Genomic_DNA"/>
</dbReference>
<evidence type="ECO:0000313" key="5">
    <source>
        <dbReference type="EMBL" id="CAB4029582.1"/>
    </source>
</evidence>
<dbReference type="PANTHER" id="PTHR24171:SF10">
    <property type="entry name" value="ANKYRIN REPEAT DOMAIN-CONTAINING PROTEIN 29-LIKE"/>
    <property type="match status" value="1"/>
</dbReference>
<evidence type="ECO:0000313" key="6">
    <source>
        <dbReference type="Proteomes" id="UP001152795"/>
    </source>
</evidence>
<dbReference type="Gene3D" id="1.25.40.20">
    <property type="entry name" value="Ankyrin repeat-containing domain"/>
    <property type="match status" value="1"/>
</dbReference>
<name>A0A6S7KRX8_PARCT</name>
<feature type="non-terminal residue" evidence="5">
    <location>
        <position position="394"/>
    </location>
</feature>
<keyword evidence="4" id="KW-0812">Transmembrane</keyword>
<evidence type="ECO:0000256" key="1">
    <source>
        <dbReference type="ARBA" id="ARBA00022737"/>
    </source>
</evidence>
<dbReference type="SUPFAM" id="SSF48403">
    <property type="entry name" value="Ankyrin repeat"/>
    <property type="match status" value="1"/>
</dbReference>
<protein>
    <submittedName>
        <fullName evidence="5">Serine threonine- phosphatase 6 regulatory ankyrin repeat subunit B-like, partial</fullName>
    </submittedName>
</protein>
<keyword evidence="1" id="KW-0677">Repeat</keyword>
<keyword evidence="4" id="KW-1133">Transmembrane helix</keyword>
<feature type="non-terminal residue" evidence="5">
    <location>
        <position position="1"/>
    </location>
</feature>
<dbReference type="Proteomes" id="UP001152795">
    <property type="component" value="Unassembled WGS sequence"/>
</dbReference>
<dbReference type="PROSITE" id="PS50088">
    <property type="entry name" value="ANK_REPEAT"/>
    <property type="match status" value="1"/>
</dbReference>
<dbReference type="InterPro" id="IPR036770">
    <property type="entry name" value="Ankyrin_rpt-contain_sf"/>
</dbReference>
<feature type="transmembrane region" description="Helical" evidence="4">
    <location>
        <begin position="165"/>
        <end position="184"/>
    </location>
</feature>
<evidence type="ECO:0000256" key="2">
    <source>
        <dbReference type="ARBA" id="ARBA00023043"/>
    </source>
</evidence>
<dbReference type="PROSITE" id="PS50297">
    <property type="entry name" value="ANK_REP_REGION"/>
    <property type="match status" value="1"/>
</dbReference>
<accession>A0A6S7KRX8</accession>
<organism evidence="5 6">
    <name type="scientific">Paramuricea clavata</name>
    <name type="common">Red gorgonian</name>
    <name type="synonym">Violescent sea-whip</name>
    <dbReference type="NCBI Taxonomy" id="317549"/>
    <lineage>
        <taxon>Eukaryota</taxon>
        <taxon>Metazoa</taxon>
        <taxon>Cnidaria</taxon>
        <taxon>Anthozoa</taxon>
        <taxon>Octocorallia</taxon>
        <taxon>Malacalcyonacea</taxon>
        <taxon>Plexauridae</taxon>
        <taxon>Paramuricea</taxon>
    </lineage>
</organism>
<dbReference type="SMART" id="SM00248">
    <property type="entry name" value="ANK"/>
    <property type="match status" value="2"/>
</dbReference>
<feature type="compositionally biased region" description="Basic and acidic residues" evidence="3">
    <location>
        <begin position="62"/>
        <end position="76"/>
    </location>
</feature>
<keyword evidence="4" id="KW-0472">Membrane</keyword>
<dbReference type="AlphaFoldDB" id="A0A6S7KRX8"/>
<evidence type="ECO:0000256" key="3">
    <source>
        <dbReference type="SAM" id="MobiDB-lite"/>
    </source>
</evidence>